<sequence>MFHKCIVILCAGLFLAACNTRISPVIVTETVALQSQTEPEICALEGTVDMLDIIANQKVDLWGQCQQLQQVDTLVLVLDALEQHFKAAEFTPSQLDALLYYLRTYSYFGQFEEVHETVWAKLDASLTLLSQQPFFMEKTESARRLQEHYVVALYRFYYQAPFHTKLAPHLNNLALLLASYDDATLSGGSQQAQYSAWETLRAISFLAYEGRLNGEVAAQFNANTRLTRALTDFAMQLTQADWRFEHALWSLAYVHILMEEDAANQLDEQVWQWLSQAEFLSHQQAQSHYSLNYLANSYRAQDNCDNEFKGRCFIPSLEQALPIKHQCDDSLFILAEQMTTVQLEESCVQLLSQQADFHQILATNNQPVANDHNQSLRVVIFDDYSSYNRYGQMTFNIQTNNGGMYIEGNPSDPDNQATFYSFEAFWLRPQLSVWNLNHEYVHYLDGRFSKYGGFGHFPDKLVWWSEGMGEYISKREENPRAFKLLHETKRDNWLSLRAIFDTQYGDGSEQIYQWSYLAVRFLSEHSPTELQSLSQYLKTDFFLGYEQALTRLASTQQEEFELWLQAHNERYVKPNTTINAINRKQYRYLYRSYLQPAHLTNTIKHRHNL</sequence>
<evidence type="ECO:0000256" key="4">
    <source>
        <dbReference type="ARBA" id="ARBA00022670"/>
    </source>
</evidence>
<dbReference type="GO" id="GO:0006508">
    <property type="term" value="P:proteolysis"/>
    <property type="evidence" value="ECO:0007669"/>
    <property type="project" value="UniProtKB-KW"/>
</dbReference>
<keyword evidence="6 11" id="KW-0732">Signal</keyword>
<dbReference type="Proteomes" id="UP000194841">
    <property type="component" value="Unassembled WGS sequence"/>
</dbReference>
<organism evidence="12 13">
    <name type="scientific">Pseudoalteromonas ulvae</name>
    <dbReference type="NCBI Taxonomy" id="107327"/>
    <lineage>
        <taxon>Bacteria</taxon>
        <taxon>Pseudomonadati</taxon>
        <taxon>Pseudomonadota</taxon>
        <taxon>Gammaproteobacteria</taxon>
        <taxon>Alteromonadales</taxon>
        <taxon>Pseudoalteromonadaceae</taxon>
        <taxon>Pseudoalteromonas</taxon>
    </lineage>
</organism>
<dbReference type="PANTHER" id="PTHR13062">
    <property type="entry name" value="COLLAGENASE"/>
    <property type="match status" value="1"/>
</dbReference>
<keyword evidence="8" id="KW-0862">Zinc</keyword>
<dbReference type="PRINTS" id="PR00931">
    <property type="entry name" value="MICOLLPTASE"/>
</dbReference>
<accession>A0A244CLN1</accession>
<proteinExistence type="predicted"/>
<evidence type="ECO:0000256" key="11">
    <source>
        <dbReference type="SAM" id="SignalP"/>
    </source>
</evidence>
<dbReference type="GO" id="GO:0005576">
    <property type="term" value="C:extracellular region"/>
    <property type="evidence" value="ECO:0007669"/>
    <property type="project" value="UniProtKB-SubCell"/>
</dbReference>
<dbReference type="Pfam" id="PF01752">
    <property type="entry name" value="Peptidase_M9"/>
    <property type="match status" value="1"/>
</dbReference>
<comment type="subcellular location">
    <subcellularLocation>
        <location evidence="2">Secreted</location>
    </subcellularLocation>
</comment>
<keyword evidence="13" id="KW-1185">Reference proteome</keyword>
<dbReference type="PROSITE" id="PS51257">
    <property type="entry name" value="PROKAR_LIPOPROTEIN"/>
    <property type="match status" value="1"/>
</dbReference>
<dbReference type="RefSeq" id="WP_086745419.1">
    <property type="nucleotide sequence ID" value="NZ_MWPV01000006.1"/>
</dbReference>
<evidence type="ECO:0008006" key="14">
    <source>
        <dbReference type="Google" id="ProtNLM"/>
    </source>
</evidence>
<comment type="cofactor">
    <cofactor evidence="1">
        <name>Zn(2+)</name>
        <dbReference type="ChEBI" id="CHEBI:29105"/>
    </cofactor>
</comment>
<evidence type="ECO:0000313" key="12">
    <source>
        <dbReference type="EMBL" id="OUL56448.1"/>
    </source>
</evidence>
<dbReference type="AlphaFoldDB" id="A0A244CLN1"/>
<keyword evidence="4" id="KW-0645">Protease</keyword>
<dbReference type="EMBL" id="MWPV01000006">
    <property type="protein sequence ID" value="OUL56448.1"/>
    <property type="molecule type" value="Genomic_DNA"/>
</dbReference>
<feature type="signal peptide" evidence="11">
    <location>
        <begin position="1"/>
        <end position="16"/>
    </location>
</feature>
<evidence type="ECO:0000256" key="5">
    <source>
        <dbReference type="ARBA" id="ARBA00022723"/>
    </source>
</evidence>
<dbReference type="GO" id="GO:0004222">
    <property type="term" value="F:metalloendopeptidase activity"/>
    <property type="evidence" value="ECO:0007669"/>
    <property type="project" value="InterPro"/>
</dbReference>
<evidence type="ECO:0000256" key="2">
    <source>
        <dbReference type="ARBA" id="ARBA00004613"/>
    </source>
</evidence>
<evidence type="ECO:0000256" key="3">
    <source>
        <dbReference type="ARBA" id="ARBA00022525"/>
    </source>
</evidence>
<gene>
    <name evidence="12" type="ORF">B1199_17445</name>
</gene>
<evidence type="ECO:0000256" key="7">
    <source>
        <dbReference type="ARBA" id="ARBA00022801"/>
    </source>
</evidence>
<reference evidence="12 13" key="1">
    <citation type="submission" date="2017-02" db="EMBL/GenBank/DDBJ databases">
        <title>Pseudoalteromonas ulvae TC14 Genome.</title>
        <authorList>
            <person name="Molmeret M."/>
        </authorList>
    </citation>
    <scope>NUCLEOTIDE SEQUENCE [LARGE SCALE GENOMIC DNA]</scope>
    <source>
        <strain evidence="12">TC14</strain>
    </source>
</reference>
<evidence type="ECO:0000256" key="6">
    <source>
        <dbReference type="ARBA" id="ARBA00022729"/>
    </source>
</evidence>
<dbReference type="InterPro" id="IPR002169">
    <property type="entry name" value="Peptidase_M9A/M9B"/>
</dbReference>
<dbReference type="OrthoDB" id="9802683at2"/>
<keyword evidence="3" id="KW-0964">Secreted</keyword>
<dbReference type="PANTHER" id="PTHR13062:SF9">
    <property type="entry name" value="MICROBIAL COLLAGENASE"/>
    <property type="match status" value="1"/>
</dbReference>
<evidence type="ECO:0000256" key="10">
    <source>
        <dbReference type="PIRSR" id="PIRSR602169-1"/>
    </source>
</evidence>
<feature type="chain" id="PRO_5012851491" description="Microbial collagenase" evidence="11">
    <location>
        <begin position="17"/>
        <end position="609"/>
    </location>
</feature>
<protein>
    <recommendedName>
        <fullName evidence="14">Microbial collagenase</fullName>
    </recommendedName>
</protein>
<evidence type="ECO:0000313" key="13">
    <source>
        <dbReference type="Proteomes" id="UP000194841"/>
    </source>
</evidence>
<dbReference type="GO" id="GO:0008270">
    <property type="term" value="F:zinc ion binding"/>
    <property type="evidence" value="ECO:0007669"/>
    <property type="project" value="InterPro"/>
</dbReference>
<dbReference type="Gene3D" id="3.40.30.160">
    <property type="entry name" value="Collagenase ColT, N-terminal domain"/>
    <property type="match status" value="1"/>
</dbReference>
<dbReference type="Gene3D" id="1.10.390.20">
    <property type="match status" value="1"/>
</dbReference>
<comment type="caution">
    <text evidence="12">The sequence shown here is derived from an EMBL/GenBank/DDBJ whole genome shotgun (WGS) entry which is preliminary data.</text>
</comment>
<keyword evidence="7" id="KW-0378">Hydrolase</keyword>
<evidence type="ECO:0000256" key="1">
    <source>
        <dbReference type="ARBA" id="ARBA00001947"/>
    </source>
</evidence>
<evidence type="ECO:0000256" key="8">
    <source>
        <dbReference type="ARBA" id="ARBA00022833"/>
    </source>
</evidence>
<feature type="active site" evidence="10">
    <location>
        <position position="439"/>
    </location>
</feature>
<keyword evidence="5" id="KW-0479">Metal-binding</keyword>
<name>A0A244CLN1_PSEDV</name>
<keyword evidence="9" id="KW-0482">Metalloprotease</keyword>
<evidence type="ECO:0000256" key="9">
    <source>
        <dbReference type="ARBA" id="ARBA00023049"/>
    </source>
</evidence>